<reference evidence="1 4" key="2">
    <citation type="submission" date="2023-11" db="EMBL/GenBank/DDBJ databases">
        <title>MicrobeMod: A computational toolkit for identifying prokaryotic methylation and restriction-modification with nanopore sequencing.</title>
        <authorList>
            <person name="Crits-Christoph A."/>
            <person name="Kang S.C."/>
            <person name="Lee H."/>
            <person name="Ostrov N."/>
        </authorList>
    </citation>
    <scope>NUCLEOTIDE SEQUENCE [LARGE SCALE GENOMIC DNA]</scope>
    <source>
        <strain evidence="1 4">ATCC BAA-571</strain>
    </source>
</reference>
<keyword evidence="4" id="KW-1185">Reference proteome</keyword>
<evidence type="ECO:0000313" key="1">
    <source>
        <dbReference type="EMBL" id="MDX5995106.1"/>
    </source>
</evidence>
<evidence type="ECO:0000313" key="4">
    <source>
        <dbReference type="Proteomes" id="UP001278050"/>
    </source>
</evidence>
<dbReference type="RefSeq" id="WP_074681391.1">
    <property type="nucleotide sequence ID" value="NZ_CBCSET010000005.1"/>
</dbReference>
<evidence type="ECO:0000313" key="3">
    <source>
        <dbReference type="Proteomes" id="UP000182413"/>
    </source>
</evidence>
<protein>
    <recommendedName>
        <fullName evidence="5">HEAT repeat-containing protein</fullName>
    </recommendedName>
</protein>
<evidence type="ECO:0000313" key="2">
    <source>
        <dbReference type="EMBL" id="SDF48761.1"/>
    </source>
</evidence>
<dbReference type="AlphaFoldDB" id="A0A1G7LH60"/>
<sequence>MSEVNAMRAAINSQDIDALWLALAKVSKREGAPFLAEVLLEAWHESHEDIVFELGLIGEPSTTGAIAKAAVTTFEYLIEWDNLQAFQRKCAYALARIGSLESRAALEALAKHADPHLSEYGKEGLEHWPLPYREGEYA</sequence>
<dbReference type="EMBL" id="FNAE01000008">
    <property type="protein sequence ID" value="SDF48761.1"/>
    <property type="molecule type" value="Genomic_DNA"/>
</dbReference>
<name>A0A1G7LH60_9GAMM</name>
<evidence type="ECO:0008006" key="5">
    <source>
        <dbReference type="Google" id="ProtNLM"/>
    </source>
</evidence>
<dbReference type="OrthoDB" id="6987604at2"/>
<dbReference type="Proteomes" id="UP000182413">
    <property type="component" value="Unassembled WGS sequence"/>
</dbReference>
<reference evidence="2 3" key="1">
    <citation type="submission" date="2016-10" db="EMBL/GenBank/DDBJ databases">
        <authorList>
            <person name="de Groot N.N."/>
        </authorList>
    </citation>
    <scope>NUCLEOTIDE SEQUENCE [LARGE SCALE GENOMIC DNA]</scope>
    <source>
        <strain evidence="2 3">JCM 10630</strain>
    </source>
</reference>
<accession>A0A1G7LH60</accession>
<gene>
    <name evidence="2" type="ORF">SAMN05216575_108117</name>
    <name evidence="1" type="ORF">SIM71_23835</name>
</gene>
<proteinExistence type="predicted"/>
<organism evidence="2 3">
    <name type="scientific">Ectopseudomonas alcaliphila</name>
    <dbReference type="NCBI Taxonomy" id="101564"/>
    <lineage>
        <taxon>Bacteria</taxon>
        <taxon>Pseudomonadati</taxon>
        <taxon>Pseudomonadota</taxon>
        <taxon>Gammaproteobacteria</taxon>
        <taxon>Pseudomonadales</taxon>
        <taxon>Pseudomonadaceae</taxon>
        <taxon>Ectopseudomonas</taxon>
    </lineage>
</organism>
<dbReference type="EMBL" id="JAWXXP010000001">
    <property type="protein sequence ID" value="MDX5995106.1"/>
    <property type="molecule type" value="Genomic_DNA"/>
</dbReference>
<dbReference type="Proteomes" id="UP001278050">
    <property type="component" value="Unassembled WGS sequence"/>
</dbReference>